<dbReference type="PANTHER" id="PTHR10218">
    <property type="entry name" value="GTP-BINDING PROTEIN ALPHA SUBUNIT"/>
    <property type="match status" value="1"/>
</dbReference>
<dbReference type="GO" id="GO:0005737">
    <property type="term" value="C:cytoplasm"/>
    <property type="evidence" value="ECO:0007669"/>
    <property type="project" value="TreeGrafter"/>
</dbReference>
<evidence type="ECO:0000256" key="3">
    <source>
        <dbReference type="ARBA" id="ARBA00023134"/>
    </source>
</evidence>
<dbReference type="GO" id="GO:0003924">
    <property type="term" value="F:GTPase activity"/>
    <property type="evidence" value="ECO:0007669"/>
    <property type="project" value="InterPro"/>
</dbReference>
<evidence type="ECO:0000256" key="5">
    <source>
        <dbReference type="PIRSR" id="PIRSR601019-2"/>
    </source>
</evidence>
<dbReference type="SMART" id="SM00275">
    <property type="entry name" value="G_alpha"/>
    <property type="match status" value="1"/>
</dbReference>
<keyword evidence="3" id="KW-0342">GTP-binding</keyword>
<feature type="binding site" evidence="5">
    <location>
        <position position="137"/>
    </location>
    <ligand>
        <name>Mg(2+)</name>
        <dbReference type="ChEBI" id="CHEBI:18420"/>
    </ligand>
</feature>
<name>A0A8H6XGU8_9AGAR</name>
<organism evidence="7 8">
    <name type="scientific">Mycena venus</name>
    <dbReference type="NCBI Taxonomy" id="2733690"/>
    <lineage>
        <taxon>Eukaryota</taxon>
        <taxon>Fungi</taxon>
        <taxon>Dikarya</taxon>
        <taxon>Basidiomycota</taxon>
        <taxon>Agaricomycotina</taxon>
        <taxon>Agaricomycetes</taxon>
        <taxon>Agaricomycetidae</taxon>
        <taxon>Agaricales</taxon>
        <taxon>Marasmiineae</taxon>
        <taxon>Mycenaceae</taxon>
        <taxon>Mycena</taxon>
    </lineage>
</organism>
<dbReference type="InterPro" id="IPR027417">
    <property type="entry name" value="P-loop_NTPase"/>
</dbReference>
<evidence type="ECO:0000256" key="1">
    <source>
        <dbReference type="ARBA" id="ARBA00022723"/>
    </source>
</evidence>
<protein>
    <submittedName>
        <fullName evidence="7">G-protein alpha subunit</fullName>
    </submittedName>
</protein>
<dbReference type="Pfam" id="PF00503">
    <property type="entry name" value="G-alpha"/>
    <property type="match status" value="1"/>
</dbReference>
<proteinExistence type="predicted"/>
<accession>A0A8H6XGU8</accession>
<dbReference type="PANTHER" id="PTHR10218:SF360">
    <property type="entry name" value="GUANINE NUCLEOTIDE-BINDING PROTEIN SUBUNIT ALPHA HOMOLOG"/>
    <property type="match status" value="1"/>
</dbReference>
<sequence length="280" mass="31473">MRSLIKIILVVLQHEWEALETDFVESTLATPLTAEHRRLALSLSPLIAFETSISQMIDRTTGGYETSNDPSSVAQVLAACKNEIIALFEDAFVRGVLESLGFDLQDGSGFFLDDTARIAALDYVPTNRDIVRTRKRTAGVEEHRFVTEGVTGKAGTEFYITEVCGSSSQRPTWIPYHDDVQVILFLAPLEFWQNLDEGRKINRVRESLELWREIVGNRLLAKTGLILLFSKRDVLRKHIDAGVKVNKYVPSYGDRPNDVVSVTKCILPRQVLRVPSEIIA</sequence>
<feature type="signal peptide" evidence="6">
    <location>
        <begin position="1"/>
        <end position="18"/>
    </location>
</feature>
<gene>
    <name evidence="7" type="ORF">MVEN_01860600</name>
</gene>
<dbReference type="Proteomes" id="UP000620124">
    <property type="component" value="Unassembled WGS sequence"/>
</dbReference>
<dbReference type="SUPFAM" id="SSF47895">
    <property type="entry name" value="Transducin (alpha subunit), insertion domain"/>
    <property type="match status" value="1"/>
</dbReference>
<dbReference type="GO" id="GO:0031683">
    <property type="term" value="F:G-protein beta/gamma-subunit complex binding"/>
    <property type="evidence" value="ECO:0007669"/>
    <property type="project" value="InterPro"/>
</dbReference>
<feature type="chain" id="PRO_5034781274" evidence="6">
    <location>
        <begin position="19"/>
        <end position="280"/>
    </location>
</feature>
<dbReference type="OrthoDB" id="5817230at2759"/>
<dbReference type="GO" id="GO:0007188">
    <property type="term" value="P:adenylate cyclase-modulating G protein-coupled receptor signaling pathway"/>
    <property type="evidence" value="ECO:0007669"/>
    <property type="project" value="TreeGrafter"/>
</dbReference>
<dbReference type="GO" id="GO:0046872">
    <property type="term" value="F:metal ion binding"/>
    <property type="evidence" value="ECO:0007669"/>
    <property type="project" value="UniProtKB-KW"/>
</dbReference>
<dbReference type="SUPFAM" id="SSF52540">
    <property type="entry name" value="P-loop containing nucleoside triphosphate hydrolases"/>
    <property type="match status" value="1"/>
</dbReference>
<keyword evidence="4" id="KW-0807">Transducer</keyword>
<keyword evidence="6" id="KW-0732">Signal</keyword>
<keyword evidence="8" id="KW-1185">Reference proteome</keyword>
<keyword evidence="2" id="KW-0547">Nucleotide-binding</keyword>
<dbReference type="GO" id="GO:0005525">
    <property type="term" value="F:GTP binding"/>
    <property type="evidence" value="ECO:0007669"/>
    <property type="project" value="UniProtKB-KW"/>
</dbReference>
<dbReference type="InterPro" id="IPR001019">
    <property type="entry name" value="Gprotein_alpha_su"/>
</dbReference>
<comment type="caution">
    <text evidence="7">The sequence shown here is derived from an EMBL/GenBank/DDBJ whole genome shotgun (WGS) entry which is preliminary data.</text>
</comment>
<dbReference type="AlphaFoldDB" id="A0A8H6XGU8"/>
<evidence type="ECO:0000256" key="2">
    <source>
        <dbReference type="ARBA" id="ARBA00022741"/>
    </source>
</evidence>
<keyword evidence="5" id="KW-0460">Magnesium</keyword>
<reference evidence="7" key="1">
    <citation type="submission" date="2020-05" db="EMBL/GenBank/DDBJ databases">
        <title>Mycena genomes resolve the evolution of fungal bioluminescence.</title>
        <authorList>
            <person name="Tsai I.J."/>
        </authorList>
    </citation>
    <scope>NUCLEOTIDE SEQUENCE</scope>
    <source>
        <strain evidence="7">CCC161011</strain>
    </source>
</reference>
<dbReference type="FunFam" id="3.40.50.300:FF:000692">
    <property type="entry name" value="Guanine nucleotide-binding protein subunit alpha"/>
    <property type="match status" value="1"/>
</dbReference>
<dbReference type="InterPro" id="IPR011025">
    <property type="entry name" value="GproteinA_insert"/>
</dbReference>
<evidence type="ECO:0000256" key="6">
    <source>
        <dbReference type="SAM" id="SignalP"/>
    </source>
</evidence>
<dbReference type="GO" id="GO:0001664">
    <property type="term" value="F:G protein-coupled receptor binding"/>
    <property type="evidence" value="ECO:0007669"/>
    <property type="project" value="TreeGrafter"/>
</dbReference>
<dbReference type="PRINTS" id="PR00318">
    <property type="entry name" value="GPROTEINA"/>
</dbReference>
<evidence type="ECO:0000256" key="4">
    <source>
        <dbReference type="ARBA" id="ARBA00023224"/>
    </source>
</evidence>
<dbReference type="EMBL" id="JACAZI010000018">
    <property type="protein sequence ID" value="KAF7341250.1"/>
    <property type="molecule type" value="Genomic_DNA"/>
</dbReference>
<dbReference type="PROSITE" id="PS51882">
    <property type="entry name" value="G_ALPHA"/>
    <property type="match status" value="1"/>
</dbReference>
<evidence type="ECO:0000313" key="7">
    <source>
        <dbReference type="EMBL" id="KAF7341250.1"/>
    </source>
</evidence>
<evidence type="ECO:0000313" key="8">
    <source>
        <dbReference type="Proteomes" id="UP000620124"/>
    </source>
</evidence>
<dbReference type="Gene3D" id="3.40.50.300">
    <property type="entry name" value="P-loop containing nucleotide triphosphate hydrolases"/>
    <property type="match status" value="1"/>
</dbReference>
<keyword evidence="1 5" id="KW-0479">Metal-binding</keyword>
<dbReference type="GO" id="GO:0005834">
    <property type="term" value="C:heterotrimeric G-protein complex"/>
    <property type="evidence" value="ECO:0007669"/>
    <property type="project" value="TreeGrafter"/>
</dbReference>